<keyword evidence="4" id="KW-0732">Signal</keyword>
<keyword evidence="5" id="KW-0862">Zinc</keyword>
<evidence type="ECO:0000256" key="1">
    <source>
        <dbReference type="ARBA" id="ARBA00011028"/>
    </source>
</evidence>
<dbReference type="SUPFAM" id="SSF53807">
    <property type="entry name" value="Helical backbone' metal receptor"/>
    <property type="match status" value="1"/>
</dbReference>
<accession>A0ABY6N4R5</accession>
<gene>
    <name evidence="6" type="ORF">NKI27_04835</name>
</gene>
<organism evidence="6 7">
    <name type="scientific">Alkalimarinus alittae</name>
    <dbReference type="NCBI Taxonomy" id="2961619"/>
    <lineage>
        <taxon>Bacteria</taxon>
        <taxon>Pseudomonadati</taxon>
        <taxon>Pseudomonadota</taxon>
        <taxon>Gammaproteobacteria</taxon>
        <taxon>Alteromonadales</taxon>
        <taxon>Alteromonadaceae</taxon>
        <taxon>Alkalimarinus</taxon>
    </lineage>
</organism>
<dbReference type="PANTHER" id="PTHR42953">
    <property type="entry name" value="HIGH-AFFINITY ZINC UPTAKE SYSTEM PROTEIN ZNUA-RELATED"/>
    <property type="match status" value="1"/>
</dbReference>
<dbReference type="RefSeq" id="WP_265048560.1">
    <property type="nucleotide sequence ID" value="NZ_CP100390.1"/>
</dbReference>
<keyword evidence="5" id="KW-0406">Ion transport</keyword>
<evidence type="ECO:0000256" key="5">
    <source>
        <dbReference type="ARBA" id="ARBA00022906"/>
    </source>
</evidence>
<keyword evidence="7" id="KW-1185">Reference proteome</keyword>
<protein>
    <recommendedName>
        <fullName evidence="2">High-affinity zinc uptake system protein ZnuA</fullName>
    </recommendedName>
</protein>
<reference evidence="6" key="1">
    <citation type="submission" date="2022-06" db="EMBL/GenBank/DDBJ databases">
        <title>Alkalimarinus sp. nov., isolated from gut of a Alitta virens.</title>
        <authorList>
            <person name="Yang A.I."/>
            <person name="Shin N.-R."/>
        </authorList>
    </citation>
    <scope>NUCLEOTIDE SEQUENCE</scope>
    <source>
        <strain evidence="6">A2M4</strain>
    </source>
</reference>
<evidence type="ECO:0000256" key="2">
    <source>
        <dbReference type="ARBA" id="ARBA00015915"/>
    </source>
</evidence>
<sequence length="300" mass="33630">MKKLTNSLFVFIALAITSIFPFSVQAKLTVGVTLHPYYSYVSRIVEDRAVVQPLIEAGFNPHAYKLSPADLTRLQSMEAIVVNGIGHDEFAIEVLNRLELPDLEVVYANESVPLIGNKSGTKHNPHTFVSIDAAIRQIYTIARKLASLDPENGKFYQQNALKYARELRMMKRVVQQDLSGLDISNVRVASTHNAYGYLLQEFGLTVSAVVEPAHGVSPSAAQLQATIEKIRKANVDILFTELNMPNQYVRVIEKETGVKLYHFSHMTYGDYRTELVAEDMQYNLNTLSEAFKFAVGNDDE</sequence>
<evidence type="ECO:0000256" key="4">
    <source>
        <dbReference type="ARBA" id="ARBA00022729"/>
    </source>
</evidence>
<comment type="similarity">
    <text evidence="1">Belongs to the bacterial solute-binding protein 9 family.</text>
</comment>
<evidence type="ECO:0000313" key="6">
    <source>
        <dbReference type="EMBL" id="UZE97079.1"/>
    </source>
</evidence>
<evidence type="ECO:0000256" key="3">
    <source>
        <dbReference type="ARBA" id="ARBA00022448"/>
    </source>
</evidence>
<dbReference type="EMBL" id="CP100390">
    <property type="protein sequence ID" value="UZE97079.1"/>
    <property type="molecule type" value="Genomic_DNA"/>
</dbReference>
<keyword evidence="5" id="KW-0864">Zinc transport</keyword>
<keyword evidence="3" id="KW-0813">Transport</keyword>
<proteinExistence type="inferred from homology"/>
<dbReference type="Gene3D" id="3.40.50.1980">
    <property type="entry name" value="Nitrogenase molybdenum iron protein domain"/>
    <property type="match status" value="2"/>
</dbReference>
<dbReference type="InterPro" id="IPR006127">
    <property type="entry name" value="ZnuA-like"/>
</dbReference>
<dbReference type="InterPro" id="IPR050492">
    <property type="entry name" value="Bact_metal-bind_prot9"/>
</dbReference>
<dbReference type="PANTHER" id="PTHR42953:SF3">
    <property type="entry name" value="HIGH-AFFINITY ZINC UPTAKE SYSTEM PROTEIN ZNUA"/>
    <property type="match status" value="1"/>
</dbReference>
<name>A0ABY6N4R5_9ALTE</name>
<dbReference type="Proteomes" id="UP001163739">
    <property type="component" value="Chromosome"/>
</dbReference>
<dbReference type="Pfam" id="PF01297">
    <property type="entry name" value="ZnuA"/>
    <property type="match status" value="1"/>
</dbReference>
<evidence type="ECO:0000313" key="7">
    <source>
        <dbReference type="Proteomes" id="UP001163739"/>
    </source>
</evidence>